<dbReference type="Proteomes" id="UP000287969">
    <property type="component" value="Chromosome"/>
</dbReference>
<keyword evidence="2" id="KW-1185">Reference proteome</keyword>
<organism evidence="1 2">
    <name type="scientific">Acidilutibacter cellobiosedens</name>
    <dbReference type="NCBI Taxonomy" id="2507161"/>
    <lineage>
        <taxon>Bacteria</taxon>
        <taxon>Bacillati</taxon>
        <taxon>Bacillota</taxon>
        <taxon>Tissierellia</taxon>
        <taxon>Tissierellales</taxon>
        <taxon>Acidilutibacteraceae</taxon>
        <taxon>Acidilutibacter</taxon>
    </lineage>
</organism>
<dbReference type="OrthoDB" id="9775096at2"/>
<accession>A0A410Q9R9</accession>
<protein>
    <submittedName>
        <fullName evidence="1">Uncharacterized protein</fullName>
    </submittedName>
</protein>
<dbReference type="EMBL" id="CP035282">
    <property type="protein sequence ID" value="QAT60743.1"/>
    <property type="molecule type" value="Genomic_DNA"/>
</dbReference>
<dbReference type="Gene3D" id="3.40.710.10">
    <property type="entry name" value="DD-peptidase/beta-lactamase superfamily"/>
    <property type="match status" value="1"/>
</dbReference>
<name>A0A410Q9R9_9FIRM</name>
<dbReference type="InterPro" id="IPR012338">
    <property type="entry name" value="Beta-lactam/transpept-like"/>
</dbReference>
<dbReference type="KEGG" id="spoa:EQM13_03685"/>
<gene>
    <name evidence="1" type="ORF">EQM13_03685</name>
</gene>
<proteinExistence type="predicted"/>
<evidence type="ECO:0000313" key="1">
    <source>
        <dbReference type="EMBL" id="QAT60743.1"/>
    </source>
</evidence>
<dbReference type="RefSeq" id="WP_128751995.1">
    <property type="nucleotide sequence ID" value="NZ_CP035282.1"/>
</dbReference>
<reference evidence="2" key="1">
    <citation type="submission" date="2019-01" db="EMBL/GenBank/DDBJ databases">
        <title>Draft genomes of a novel of Sporanaerobacter strains.</title>
        <authorList>
            <person name="Ma S."/>
        </authorList>
    </citation>
    <scope>NUCLEOTIDE SEQUENCE [LARGE SCALE GENOMIC DNA]</scope>
    <source>
        <strain evidence="2">NJN-17</strain>
    </source>
</reference>
<sequence length="137" mass="15427">MESYIKADTNKRRELLKDVEKIDINAVSIPAKPVDIDKIEWFFSTKELCRVIYDLKDADEIKINPGLVSTKQDWNIVGFKGGSEPGVINYTHVLQKEKDKDVYSVSVTVNDTANLIDENKVAELTSRLISLIGDGKI</sequence>
<dbReference type="AlphaFoldDB" id="A0A410Q9R9"/>
<evidence type="ECO:0000313" key="2">
    <source>
        <dbReference type="Proteomes" id="UP000287969"/>
    </source>
</evidence>